<reference evidence="10 11" key="1">
    <citation type="submission" date="2020-03" db="EMBL/GenBank/DDBJ databases">
        <title>WGS of the type strain of Planosporangium spp.</title>
        <authorList>
            <person name="Thawai C."/>
        </authorList>
    </citation>
    <scope>NUCLEOTIDE SEQUENCE [LARGE SCALE GENOMIC DNA]</scope>
    <source>
        <strain evidence="10 11">TBRC 5610</strain>
    </source>
</reference>
<evidence type="ECO:0000256" key="2">
    <source>
        <dbReference type="ARBA" id="ARBA00010472"/>
    </source>
</evidence>
<accession>A0ABX0XRC3</accession>
<evidence type="ECO:0000256" key="3">
    <source>
        <dbReference type="ARBA" id="ARBA00011738"/>
    </source>
</evidence>
<protein>
    <recommendedName>
        <fullName evidence="9">Subtilisin inhibitor domain-containing protein</fullName>
    </recommendedName>
</protein>
<keyword evidence="5 8" id="KW-0646">Protease inhibitor</keyword>
<dbReference type="SUPFAM" id="SSF55399">
    <property type="entry name" value="Subtilisin inhibitor"/>
    <property type="match status" value="1"/>
</dbReference>
<comment type="subcellular location">
    <subcellularLocation>
        <location evidence="1">Secreted</location>
    </subcellularLocation>
</comment>
<dbReference type="Pfam" id="PF00720">
    <property type="entry name" value="SSI"/>
    <property type="match status" value="1"/>
</dbReference>
<organism evidence="10 11">
    <name type="scientific">Planosporangium thailandense</name>
    <dbReference type="NCBI Taxonomy" id="765197"/>
    <lineage>
        <taxon>Bacteria</taxon>
        <taxon>Bacillati</taxon>
        <taxon>Actinomycetota</taxon>
        <taxon>Actinomycetes</taxon>
        <taxon>Micromonosporales</taxon>
        <taxon>Micromonosporaceae</taxon>
        <taxon>Planosporangium</taxon>
    </lineage>
</organism>
<dbReference type="Proteomes" id="UP000722989">
    <property type="component" value="Unassembled WGS sequence"/>
</dbReference>
<dbReference type="EMBL" id="JAATVY010000001">
    <property type="protein sequence ID" value="NJC68551.1"/>
    <property type="molecule type" value="Genomic_DNA"/>
</dbReference>
<keyword evidence="11" id="KW-1185">Reference proteome</keyword>
<evidence type="ECO:0000259" key="9">
    <source>
        <dbReference type="Pfam" id="PF00720"/>
    </source>
</evidence>
<evidence type="ECO:0000256" key="8">
    <source>
        <dbReference type="RuleBase" id="RU003471"/>
    </source>
</evidence>
<sequence length="139" mass="14154">MALTAGLVGQSSIAAASTGSDAAASAGAARSGVSARPAPTVLWLTVAHGEAAAPVTRLAVLTCDPAGGNHPAAASACEELSAAAGDIANISQDSGFCTMIYDPVTVTAQGWWQGRPLTYRATYANTCMLHRQTRSLFRF</sequence>
<proteinExistence type="inferred from homology"/>
<dbReference type="InterPro" id="IPR020054">
    <property type="entry name" value="Prot_inh_SSI_I16_CS"/>
</dbReference>
<dbReference type="InterPro" id="IPR000691">
    <property type="entry name" value="Prot_inh_I16_SSI"/>
</dbReference>
<dbReference type="PRINTS" id="PR00294">
    <property type="entry name" value="SSBTLNINHBTR"/>
</dbReference>
<comment type="subunit">
    <text evidence="3">Homodimer.</text>
</comment>
<dbReference type="PROSITE" id="PS00999">
    <property type="entry name" value="SSI"/>
    <property type="match status" value="1"/>
</dbReference>
<evidence type="ECO:0000256" key="5">
    <source>
        <dbReference type="ARBA" id="ARBA00022690"/>
    </source>
</evidence>
<name>A0ABX0XRC3_9ACTN</name>
<gene>
    <name evidence="10" type="ORF">HC031_02255</name>
</gene>
<keyword evidence="4" id="KW-0964">Secreted</keyword>
<comment type="similarity">
    <text evidence="2 8">Belongs to the protease inhibitor I16 (SSI) family.</text>
</comment>
<keyword evidence="7" id="KW-1015">Disulfide bond</keyword>
<keyword evidence="6 8" id="KW-0722">Serine protease inhibitor</keyword>
<comment type="caution">
    <text evidence="10">The sequence shown here is derived from an EMBL/GenBank/DDBJ whole genome shotgun (WGS) entry which is preliminary data.</text>
</comment>
<evidence type="ECO:0000256" key="1">
    <source>
        <dbReference type="ARBA" id="ARBA00004613"/>
    </source>
</evidence>
<dbReference type="InterPro" id="IPR023549">
    <property type="entry name" value="Subtilisin_inhibitor"/>
</dbReference>
<evidence type="ECO:0000313" key="10">
    <source>
        <dbReference type="EMBL" id="NJC68551.1"/>
    </source>
</evidence>
<dbReference type="InterPro" id="IPR036819">
    <property type="entry name" value="Subtilisin_inhibitor-like_sf"/>
</dbReference>
<feature type="domain" description="Subtilisin inhibitor" evidence="9">
    <location>
        <begin position="38"/>
        <end position="125"/>
    </location>
</feature>
<evidence type="ECO:0000256" key="7">
    <source>
        <dbReference type="ARBA" id="ARBA00023157"/>
    </source>
</evidence>
<evidence type="ECO:0000313" key="11">
    <source>
        <dbReference type="Proteomes" id="UP000722989"/>
    </source>
</evidence>
<dbReference type="Gene3D" id="3.30.350.10">
    <property type="entry name" value="Subtilisin inhibitor-like"/>
    <property type="match status" value="1"/>
</dbReference>
<evidence type="ECO:0000256" key="6">
    <source>
        <dbReference type="ARBA" id="ARBA00022900"/>
    </source>
</evidence>
<evidence type="ECO:0000256" key="4">
    <source>
        <dbReference type="ARBA" id="ARBA00022525"/>
    </source>
</evidence>